<evidence type="ECO:0000256" key="3">
    <source>
        <dbReference type="ARBA" id="ARBA00022840"/>
    </source>
</evidence>
<keyword evidence="7" id="KW-0560">Oxidoreductase</keyword>
<dbReference type="OrthoDB" id="2401965at2759"/>
<dbReference type="STRING" id="1537102.L0B2T1"/>
<dbReference type="GO" id="GO:0005524">
    <property type="term" value="F:ATP binding"/>
    <property type="evidence" value="ECO:0007669"/>
    <property type="project" value="UniProtKB-KW"/>
</dbReference>
<dbReference type="PROSITE" id="PS00297">
    <property type="entry name" value="HSP70_1"/>
    <property type="match status" value="1"/>
</dbReference>
<evidence type="ECO:0000256" key="1">
    <source>
        <dbReference type="ARBA" id="ARBA00022741"/>
    </source>
</evidence>
<name>L0B2T1_THEEQ</name>
<dbReference type="InterPro" id="IPR029048">
    <property type="entry name" value="HSP70_C_sf"/>
</dbReference>
<dbReference type="AlphaFoldDB" id="L0B2T1"/>
<dbReference type="Gene3D" id="3.90.640.10">
    <property type="entry name" value="Actin, Chain A, domain 4"/>
    <property type="match status" value="1"/>
</dbReference>
<dbReference type="Gene3D" id="3.30.420.40">
    <property type="match status" value="2"/>
</dbReference>
<dbReference type="eggNOG" id="KOG0100">
    <property type="taxonomic scope" value="Eukaryota"/>
</dbReference>
<evidence type="ECO:0000256" key="6">
    <source>
        <dbReference type="SAM" id="SignalP"/>
    </source>
</evidence>
<feature type="coiled-coil region" evidence="5">
    <location>
        <begin position="277"/>
        <end position="311"/>
    </location>
</feature>
<evidence type="ECO:0000313" key="8">
    <source>
        <dbReference type="Proteomes" id="UP000031512"/>
    </source>
</evidence>
<protein>
    <submittedName>
        <fullName evidence="7">Heat shock protein 70kD, putative</fullName>
        <ecNumber evidence="7">1.3.1.74</ecNumber>
    </submittedName>
</protein>
<dbReference type="Gene3D" id="2.60.34.10">
    <property type="entry name" value="Substrate Binding Domain Of DNAk, Chain A, domain 1"/>
    <property type="match status" value="1"/>
</dbReference>
<dbReference type="KEGG" id="beq:BEWA_009450"/>
<keyword evidence="7" id="KW-0346">Stress response</keyword>
<dbReference type="CDD" id="cd10241">
    <property type="entry name" value="ASKHA_NBD_HSP70_BiP"/>
    <property type="match status" value="1"/>
</dbReference>
<dbReference type="PANTHER" id="PTHR19375">
    <property type="entry name" value="HEAT SHOCK PROTEIN 70KDA"/>
    <property type="match status" value="1"/>
</dbReference>
<dbReference type="FunFam" id="3.30.30.30:FF:000001">
    <property type="entry name" value="heat shock 70 kDa protein-like"/>
    <property type="match status" value="1"/>
</dbReference>
<dbReference type="FunFam" id="3.30.420.40:FF:000026">
    <property type="entry name" value="Heat shock protein 70"/>
    <property type="match status" value="1"/>
</dbReference>
<dbReference type="FunFam" id="3.90.640.10:FF:000002">
    <property type="entry name" value="Heat shock 70 kDa"/>
    <property type="match status" value="1"/>
</dbReference>
<dbReference type="PRINTS" id="PR00301">
    <property type="entry name" value="HEATSHOCK70"/>
</dbReference>
<evidence type="ECO:0000313" key="7">
    <source>
        <dbReference type="EMBL" id="AFZ81531.1"/>
    </source>
</evidence>
<dbReference type="InterPro" id="IPR018181">
    <property type="entry name" value="Heat_shock_70_CS"/>
</dbReference>
<dbReference type="Gene3D" id="1.20.1270.10">
    <property type="match status" value="1"/>
</dbReference>
<dbReference type="SUPFAM" id="SSF100934">
    <property type="entry name" value="Heat shock protein 70kD (HSP70), C-terminal subdomain"/>
    <property type="match status" value="1"/>
</dbReference>
<dbReference type="InterPro" id="IPR013126">
    <property type="entry name" value="Hsp_70_fam"/>
</dbReference>
<organism evidence="7 8">
    <name type="scientific">Theileria equi strain WA</name>
    <dbReference type="NCBI Taxonomy" id="1537102"/>
    <lineage>
        <taxon>Eukaryota</taxon>
        <taxon>Sar</taxon>
        <taxon>Alveolata</taxon>
        <taxon>Apicomplexa</taxon>
        <taxon>Aconoidasida</taxon>
        <taxon>Piroplasmida</taxon>
        <taxon>Theileriidae</taxon>
        <taxon>Theileria</taxon>
    </lineage>
</organism>
<dbReference type="SUPFAM" id="SSF100920">
    <property type="entry name" value="Heat shock protein 70kD (HSP70), peptide-binding domain"/>
    <property type="match status" value="1"/>
</dbReference>
<evidence type="ECO:0000256" key="2">
    <source>
        <dbReference type="ARBA" id="ARBA00022824"/>
    </source>
</evidence>
<dbReference type="GeneID" id="15805736"/>
<dbReference type="RefSeq" id="XP_004831197.1">
    <property type="nucleotide sequence ID" value="XM_004831140.1"/>
</dbReference>
<dbReference type="EMBL" id="CP001670">
    <property type="protein sequence ID" value="AFZ81531.1"/>
    <property type="molecule type" value="Genomic_DNA"/>
</dbReference>
<reference evidence="7 8" key="1">
    <citation type="journal article" date="2012" name="BMC Genomics">
        <title>Comparative genomic analysis and phylogenetic position of Theileria equi.</title>
        <authorList>
            <person name="Kappmeyer L.S."/>
            <person name="Thiagarajan M."/>
            <person name="Herndon D.R."/>
            <person name="Ramsay J.D."/>
            <person name="Caler E."/>
            <person name="Djikeng A."/>
            <person name="Gillespie J.J."/>
            <person name="Lau A.O."/>
            <person name="Roalson E.H."/>
            <person name="Silva J.C."/>
            <person name="Silva M.G."/>
            <person name="Suarez C.E."/>
            <person name="Ueti M.W."/>
            <person name="Nene V.M."/>
            <person name="Mealey R.H."/>
            <person name="Knowles D.P."/>
            <person name="Brayton K.A."/>
        </authorList>
    </citation>
    <scope>NUCLEOTIDE SEQUENCE [LARGE SCALE GENOMIC DNA]</scope>
    <source>
        <strain evidence="7 8">WA</strain>
    </source>
</reference>
<dbReference type="Pfam" id="PF00012">
    <property type="entry name" value="HSP70"/>
    <property type="match status" value="1"/>
</dbReference>
<keyword evidence="1 4" id="KW-0547">Nucleotide-binding</keyword>
<evidence type="ECO:0000256" key="5">
    <source>
        <dbReference type="SAM" id="Coils"/>
    </source>
</evidence>
<dbReference type="InterPro" id="IPR042050">
    <property type="entry name" value="BIP_NBD"/>
</dbReference>
<keyword evidence="3 4" id="KW-0067">ATP-binding</keyword>
<dbReference type="GO" id="GO:0032440">
    <property type="term" value="F:2-alkenal reductase [NAD(P)H] activity"/>
    <property type="evidence" value="ECO:0007669"/>
    <property type="project" value="UniProtKB-EC"/>
</dbReference>
<dbReference type="InterPro" id="IPR029047">
    <property type="entry name" value="HSP70_peptide-bd_sf"/>
</dbReference>
<dbReference type="GO" id="GO:0140662">
    <property type="term" value="F:ATP-dependent protein folding chaperone"/>
    <property type="evidence" value="ECO:0007669"/>
    <property type="project" value="InterPro"/>
</dbReference>
<dbReference type="Proteomes" id="UP000031512">
    <property type="component" value="Chromosome 3"/>
</dbReference>
<proteinExistence type="inferred from homology"/>
<keyword evidence="8" id="KW-1185">Reference proteome</keyword>
<feature type="chain" id="PRO_5003939516" evidence="6">
    <location>
        <begin position="28"/>
        <end position="653"/>
    </location>
</feature>
<dbReference type="PROSITE" id="PS01036">
    <property type="entry name" value="HSP70_3"/>
    <property type="match status" value="1"/>
</dbReference>
<feature type="signal peptide" evidence="6">
    <location>
        <begin position="1"/>
        <end position="27"/>
    </location>
</feature>
<dbReference type="PROSITE" id="PS00329">
    <property type="entry name" value="HSP70_2"/>
    <property type="match status" value="1"/>
</dbReference>
<dbReference type="VEuPathDB" id="PiroplasmaDB:BEWA_009450"/>
<evidence type="ECO:0000256" key="4">
    <source>
        <dbReference type="RuleBase" id="RU003322"/>
    </source>
</evidence>
<dbReference type="FunFam" id="2.60.34.10:FF:000014">
    <property type="entry name" value="Chaperone protein DnaK HSP70"/>
    <property type="match status" value="1"/>
</dbReference>
<dbReference type="InterPro" id="IPR043129">
    <property type="entry name" value="ATPase_NBD"/>
</dbReference>
<dbReference type="NCBIfam" id="NF001413">
    <property type="entry name" value="PRK00290.1"/>
    <property type="match status" value="1"/>
</dbReference>
<keyword evidence="2" id="KW-0256">Endoplasmic reticulum</keyword>
<sequence>MRLNNTKLATLPLIWALFYILNINVEGKPESGKIEGPIIGIDLGTTFSCVGVYKNGRVEIIADENGDRITPSYVSFVDGEHKVGMAAKNEATVNAEKTVFDVKRLIGRQYGDDDVQNDMKLLPYKIVNKNSRLHVRINDNGKEKDYAPEEISSMVLKRMKTLAENYLGKEVKKAIITVPAYFNDSQRQATKDAGTIAGLDVIRIINEPTAAAIAYGIDKANVESNILVYDLGGGTFDVSLLLLDSGVFEVVGTGGDTHLGGEDFDRRVMDHFVKLIKNKHNIDLKGNKKALQKLRKEVELAKRTLSAKTETTVEIEDLVDGFNFSESLTRAKFESLNQDLFDKTLDTVKSVLKDANMTTDEINQIVLVGGSTRIPKIREMIKEHFGKEPDVSINADEAVAYGAAMQGGILTGESSQDLLLLDVCPLSLGIETLGGIMSVIIERNTMIPANKSQIFSTSTDNQTTVTIHVFQGERKMTKDNTHLGKFDLTGIPPAPRGTPQIEVTFNVDTNGILSVTAHEKGSGNKRDIVITPEKGRLSQDEIDRMIKDAEANAEKDKELFENIQSRQALDAYIDSMKKTVKDDKLGKKLDEHDRSSILEALSEAESWLSSTPNAETEELANKQKELENICNPIISKIYGSSEQTDDTGYSDEL</sequence>
<gene>
    <name evidence="7" type="ORF">BEWA_009450</name>
</gene>
<keyword evidence="6" id="KW-0732">Signal</keyword>
<comment type="similarity">
    <text evidence="4">Belongs to the heat shock protein 70 family.</text>
</comment>
<dbReference type="SUPFAM" id="SSF53067">
    <property type="entry name" value="Actin-like ATPase domain"/>
    <property type="match status" value="2"/>
</dbReference>
<dbReference type="EC" id="1.3.1.74" evidence="7"/>
<accession>L0B2T1</accession>
<keyword evidence="5" id="KW-0175">Coiled coil</keyword>